<evidence type="ECO:0000256" key="1">
    <source>
        <dbReference type="ARBA" id="ARBA00022490"/>
    </source>
</evidence>
<dbReference type="InterPro" id="IPR032305">
    <property type="entry name" value="GTP-bd_M"/>
</dbReference>
<dbReference type="FunFam" id="3.40.50.11060:FF:000001">
    <property type="entry name" value="GTPase HflX"/>
    <property type="match status" value="1"/>
</dbReference>
<evidence type="ECO:0000256" key="4">
    <source>
        <dbReference type="ARBA" id="ARBA00022842"/>
    </source>
</evidence>
<dbReference type="InterPro" id="IPR006073">
    <property type="entry name" value="GTP-bd"/>
</dbReference>
<evidence type="ECO:0000259" key="9">
    <source>
        <dbReference type="PROSITE" id="PS51705"/>
    </source>
</evidence>
<dbReference type="Gene3D" id="3.40.50.11060">
    <property type="entry name" value="GTPase HflX, N-terminal domain"/>
    <property type="match status" value="1"/>
</dbReference>
<dbReference type="Pfam" id="PF01926">
    <property type="entry name" value="MMR_HSR1"/>
    <property type="match status" value="1"/>
</dbReference>
<comment type="subcellular location">
    <subcellularLocation>
        <location evidence="6">Cytoplasm</location>
    </subcellularLocation>
    <text evidence="6">May associate with membranes.</text>
</comment>
<comment type="subunit">
    <text evidence="6">Monomer. Associates with the 50S ribosomal subunit.</text>
</comment>
<accession>M1L4Q9</accession>
<sequence>MRSLIVGVNLGGVFFDDNLKEFFMLAQSAGALVADHVVVKRDVPDKKFFIGSGKVEEISYLITELSIEIVLFDTSLSPSQQRNLELRWGVRVVDRVALILDIFAIRAKSHEGKLQVELAQLQYLSTRLTRLWTHLERQRGGIGMRGPGESQLEMDRRIISSKVKVLKERLKKIKSRRVSQRNLRERNRVFSISLVGYTNSGKSTLFNLLTKEKTYVADQLFATLETTSRRIWVGTSNKDIVISDTVGFIRDLPHNLIDSFHATLHEAISADLLLHVVDFSNENYQEQIDNVNNVIKEIGASDIPVIMIYNKIDLSNVQPRVEYGLNNTIDSVFLSAAKNTGVDGLTEAIINASNTMGQDIENF</sequence>
<dbReference type="GO" id="GO:0005525">
    <property type="term" value="F:GTP binding"/>
    <property type="evidence" value="ECO:0007669"/>
    <property type="project" value="UniProtKB-UniRule"/>
</dbReference>
<comment type="similarity">
    <text evidence="6">Belongs to the TRAFAC class OBG-HflX-like GTPase superfamily. HflX GTPase family.</text>
</comment>
<dbReference type="Pfam" id="PF13167">
    <property type="entry name" value="GTP-bdg_N"/>
    <property type="match status" value="1"/>
</dbReference>
<dbReference type="Proteomes" id="UP000011686">
    <property type="component" value="Chromosome"/>
</dbReference>
<feature type="binding site" evidence="8">
    <location>
        <position position="203"/>
    </location>
    <ligand>
        <name>Mg(2+)</name>
        <dbReference type="ChEBI" id="CHEBI:18420"/>
    </ligand>
</feature>
<dbReference type="EMBL" id="CP003804">
    <property type="protein sequence ID" value="AGF47673.1"/>
    <property type="molecule type" value="Genomic_DNA"/>
</dbReference>
<dbReference type="InterPro" id="IPR027417">
    <property type="entry name" value="P-loop_NTPase"/>
</dbReference>
<dbReference type="PANTHER" id="PTHR10229">
    <property type="entry name" value="GTP-BINDING PROTEIN HFLX"/>
    <property type="match status" value="1"/>
</dbReference>
<dbReference type="InterPro" id="IPR016496">
    <property type="entry name" value="GTPase_HflX"/>
</dbReference>
<dbReference type="PIRSF" id="PIRSF006809">
    <property type="entry name" value="GTP-binding_hflX_prd"/>
    <property type="match status" value="1"/>
</dbReference>
<dbReference type="InterPro" id="IPR025121">
    <property type="entry name" value="GTPase_HflX_N"/>
</dbReference>
<evidence type="ECO:0000313" key="10">
    <source>
        <dbReference type="EMBL" id="AGF47673.1"/>
    </source>
</evidence>
<feature type="binding site" evidence="7">
    <location>
        <begin position="310"/>
        <end position="313"/>
    </location>
    <ligand>
        <name>GTP</name>
        <dbReference type="ChEBI" id="CHEBI:37565"/>
    </ligand>
</feature>
<feature type="binding site" evidence="8">
    <location>
        <position position="223"/>
    </location>
    <ligand>
        <name>Mg(2+)</name>
        <dbReference type="ChEBI" id="CHEBI:18420"/>
    </ligand>
</feature>
<dbReference type="SUPFAM" id="SSF52540">
    <property type="entry name" value="P-loop containing nucleoside triphosphate hydrolases"/>
    <property type="match status" value="1"/>
</dbReference>
<dbReference type="GO" id="GO:0046872">
    <property type="term" value="F:metal ion binding"/>
    <property type="evidence" value="ECO:0007669"/>
    <property type="project" value="UniProtKB-KW"/>
</dbReference>
<evidence type="ECO:0000256" key="7">
    <source>
        <dbReference type="PIRSR" id="PIRSR006809-1"/>
    </source>
</evidence>
<dbReference type="GO" id="GO:0043022">
    <property type="term" value="F:ribosome binding"/>
    <property type="evidence" value="ECO:0007669"/>
    <property type="project" value="TreeGrafter"/>
</dbReference>
<feature type="binding site" evidence="7">
    <location>
        <begin position="196"/>
        <end position="203"/>
    </location>
    <ligand>
        <name>GTP</name>
        <dbReference type="ChEBI" id="CHEBI:37565"/>
    </ligand>
</feature>
<protein>
    <recommendedName>
        <fullName evidence="6">GTPase HflX</fullName>
    </recommendedName>
    <alternativeName>
        <fullName evidence="6">GTP-binding protein HflX</fullName>
    </alternativeName>
</protein>
<keyword evidence="2 8" id="KW-0479">Metal-binding</keyword>
<organism evidence="10 11">
    <name type="scientific">Candidatus Kinetoplastidibacterium crithidiae TCC036E</name>
    <dbReference type="NCBI Taxonomy" id="1208918"/>
    <lineage>
        <taxon>Bacteria</taxon>
        <taxon>Pseudomonadati</taxon>
        <taxon>Pseudomonadota</taxon>
        <taxon>Betaproteobacteria</taxon>
        <taxon>Candidatus Kinetoplastidibacterium</taxon>
    </lineage>
</organism>
<dbReference type="InterPro" id="IPR042108">
    <property type="entry name" value="GTPase_HflX_N_sf"/>
</dbReference>
<comment type="cofactor">
    <cofactor evidence="8">
        <name>Mg(2+)</name>
        <dbReference type="ChEBI" id="CHEBI:18420"/>
    </cofactor>
</comment>
<dbReference type="PANTHER" id="PTHR10229:SF0">
    <property type="entry name" value="GTP-BINDING PROTEIN 6-RELATED"/>
    <property type="match status" value="1"/>
</dbReference>
<keyword evidence="4 8" id="KW-0460">Magnesium</keyword>
<keyword evidence="5 6" id="KW-0342">GTP-binding</keyword>
<dbReference type="CDD" id="cd01878">
    <property type="entry name" value="HflX"/>
    <property type="match status" value="1"/>
</dbReference>
<keyword evidence="1 6" id="KW-0963">Cytoplasm</keyword>
<proteinExistence type="inferred from homology"/>
<feature type="domain" description="Hflx-type G" evidence="9">
    <location>
        <begin position="190"/>
        <end position="357"/>
    </location>
</feature>
<evidence type="ECO:0000256" key="5">
    <source>
        <dbReference type="ARBA" id="ARBA00023134"/>
    </source>
</evidence>
<dbReference type="NCBIfam" id="TIGR03156">
    <property type="entry name" value="GTP_HflX"/>
    <property type="match status" value="1"/>
</dbReference>
<dbReference type="PRINTS" id="PR00326">
    <property type="entry name" value="GTP1OBG"/>
</dbReference>
<evidence type="ECO:0000256" key="6">
    <source>
        <dbReference type="HAMAP-Rule" id="MF_00900"/>
    </source>
</evidence>
<dbReference type="Gene3D" id="3.40.50.300">
    <property type="entry name" value="P-loop containing nucleotide triphosphate hydrolases"/>
    <property type="match status" value="1"/>
</dbReference>
<evidence type="ECO:0000256" key="3">
    <source>
        <dbReference type="ARBA" id="ARBA00022741"/>
    </source>
</evidence>
<dbReference type="eggNOG" id="COG2262">
    <property type="taxonomic scope" value="Bacteria"/>
</dbReference>
<keyword evidence="3 6" id="KW-0547">Nucleotide-binding</keyword>
<dbReference type="GO" id="GO:0005737">
    <property type="term" value="C:cytoplasm"/>
    <property type="evidence" value="ECO:0007669"/>
    <property type="project" value="UniProtKB-SubCell"/>
</dbReference>
<dbReference type="HOGENOM" id="CLU_019597_2_1_4"/>
<dbReference type="InterPro" id="IPR030394">
    <property type="entry name" value="G_HFLX_dom"/>
</dbReference>
<dbReference type="RefSeq" id="WP_015238487.1">
    <property type="nucleotide sequence ID" value="NC_020283.1"/>
</dbReference>
<dbReference type="GO" id="GO:0003924">
    <property type="term" value="F:GTPase activity"/>
    <property type="evidence" value="ECO:0007669"/>
    <property type="project" value="UniProtKB-UniRule"/>
</dbReference>
<gene>
    <name evidence="6" type="primary">hflX</name>
    <name evidence="10" type="ORF">CDEE_0663</name>
</gene>
<dbReference type="PATRIC" id="fig|1208918.3.peg.373"/>
<dbReference type="Gene3D" id="6.10.250.2860">
    <property type="match status" value="1"/>
</dbReference>
<dbReference type="HAMAP" id="MF_00900">
    <property type="entry name" value="GTPase_HflX"/>
    <property type="match status" value="1"/>
</dbReference>
<keyword evidence="11" id="KW-1185">Reference proteome</keyword>
<evidence type="ECO:0000256" key="2">
    <source>
        <dbReference type="ARBA" id="ARBA00022723"/>
    </source>
</evidence>
<dbReference type="KEGG" id="kct:CDEE_0663"/>
<evidence type="ECO:0000313" key="11">
    <source>
        <dbReference type="Proteomes" id="UP000011686"/>
    </source>
</evidence>
<name>M1L4Q9_9PROT</name>
<dbReference type="AlphaFoldDB" id="M1L4Q9"/>
<dbReference type="PROSITE" id="PS51705">
    <property type="entry name" value="G_HFLX"/>
    <property type="match status" value="1"/>
</dbReference>
<feature type="binding site" evidence="7">
    <location>
        <begin position="244"/>
        <end position="247"/>
    </location>
    <ligand>
        <name>GTP</name>
        <dbReference type="ChEBI" id="CHEBI:37565"/>
    </ligand>
</feature>
<reference evidence="10 11" key="1">
    <citation type="journal article" date="2013" name="Genome Biol. Evol.">
        <title>Genome evolution and phylogenomic analysis of candidatus kinetoplastibacterium, the betaproteobacterial endosymbionts of strigomonas and angomonas.</title>
        <authorList>
            <person name="Alves J.M."/>
            <person name="Serrano M.G."/>
            <person name="Maia da Silva F."/>
            <person name="Voegtly L.J."/>
            <person name="Matveyev A.V."/>
            <person name="Teixeira M.M."/>
            <person name="Camargo E.P."/>
            <person name="Buck G.A."/>
        </authorList>
    </citation>
    <scope>NUCLEOTIDE SEQUENCE [LARGE SCALE GENOMIC DNA]</scope>
    <source>
        <strain evidence="10 11">TCC036E</strain>
    </source>
</reference>
<evidence type="ECO:0000256" key="8">
    <source>
        <dbReference type="PIRSR" id="PIRSR006809-2"/>
    </source>
</evidence>
<comment type="function">
    <text evidence="6">GTPase that associates with the 50S ribosomal subunit and may have a role during protein synthesis or ribosome biogenesis.</text>
</comment>
<dbReference type="Pfam" id="PF16360">
    <property type="entry name" value="GTP-bdg_M"/>
    <property type="match status" value="1"/>
</dbReference>
<dbReference type="STRING" id="1208918.CDEE_0663"/>